<dbReference type="InterPro" id="IPR025497">
    <property type="entry name" value="PatA-like_N"/>
</dbReference>
<comment type="caution">
    <text evidence="2">The sequence shown here is derived from an EMBL/GenBank/DDBJ whole genome shotgun (WGS) entry which is preliminary data.</text>
</comment>
<evidence type="ECO:0000259" key="1">
    <source>
        <dbReference type="Pfam" id="PF14332"/>
    </source>
</evidence>
<dbReference type="PANTHER" id="PTHR36304">
    <property type="entry name" value="DOMAIN GTPASE-ACTIVATING PROTEIN, PUTATIVE-RELATED-RELATED"/>
    <property type="match status" value="1"/>
</dbReference>
<organism evidence="2">
    <name type="scientific">candidate division WOR-3 bacterium</name>
    <dbReference type="NCBI Taxonomy" id="2052148"/>
    <lineage>
        <taxon>Bacteria</taxon>
        <taxon>Bacteria division WOR-3</taxon>
    </lineage>
</organism>
<dbReference type="Pfam" id="PF14332">
    <property type="entry name" value="DUF4388"/>
    <property type="match status" value="1"/>
</dbReference>
<dbReference type="AlphaFoldDB" id="A0A7C6AHS4"/>
<accession>A0A7C6AHS4</accession>
<proteinExistence type="predicted"/>
<evidence type="ECO:0000313" key="2">
    <source>
        <dbReference type="EMBL" id="HHS63450.1"/>
    </source>
</evidence>
<sequence>MADFEINLKEFNLSDVLQFLVQMKKTGVIRVSGELNGEVYLKEGHIVHASDGTEKGFESLLNLSLVHLEKGVFESGVRATEQTISEDVGKLNENIERRRVEFEKIKDRLPPRDAVLAKSTKELPSAVALRRTDWQVLAMVDGKRTINEIITQSQLGGYETIKTIVWLKEQGLIYDPKEAERLMAGLLKYLNAFFKVFGKNGLNWFRRWSELNLENQTLGASININEETFEITVQNPLTQEQIDKFRNGFNEFIRAEGPQIYGKLLFKKKLEELSAELK</sequence>
<gene>
    <name evidence="2" type="ORF">ENV70_07580</name>
</gene>
<name>A0A7C6AHS4_UNCW3</name>
<dbReference type="PANTHER" id="PTHR36304:SF4">
    <property type="entry name" value="DUF4388 DOMAIN-CONTAINING PROTEIN"/>
    <property type="match status" value="1"/>
</dbReference>
<protein>
    <submittedName>
        <fullName evidence="2">DUF4388 domain-containing protein</fullName>
    </submittedName>
</protein>
<reference evidence="2" key="1">
    <citation type="journal article" date="2020" name="mSystems">
        <title>Genome- and Community-Level Interaction Insights into Carbon Utilization and Element Cycling Functions of Hydrothermarchaeota in Hydrothermal Sediment.</title>
        <authorList>
            <person name="Zhou Z."/>
            <person name="Liu Y."/>
            <person name="Xu W."/>
            <person name="Pan J."/>
            <person name="Luo Z.H."/>
            <person name="Li M."/>
        </authorList>
    </citation>
    <scope>NUCLEOTIDE SEQUENCE [LARGE SCALE GENOMIC DNA]</scope>
    <source>
        <strain evidence="2">SpSt-783</strain>
    </source>
</reference>
<feature type="domain" description="PatA-like N-terminal" evidence="1">
    <location>
        <begin position="7"/>
        <end position="197"/>
    </location>
</feature>
<dbReference type="EMBL" id="DTHJ01000154">
    <property type="protein sequence ID" value="HHS63450.1"/>
    <property type="molecule type" value="Genomic_DNA"/>
</dbReference>